<dbReference type="Gene3D" id="1.10.390.10">
    <property type="entry name" value="Neutral Protease Domain 2"/>
    <property type="match status" value="1"/>
</dbReference>
<keyword evidence="5" id="KW-1185">Reference proteome</keyword>
<proteinExistence type="predicted"/>
<gene>
    <name evidence="4" type="ORF">EV659_10271</name>
</gene>
<feature type="compositionally biased region" description="Acidic residues" evidence="1">
    <location>
        <begin position="785"/>
        <end position="797"/>
    </location>
</feature>
<feature type="region of interest" description="Disordered" evidence="1">
    <location>
        <begin position="777"/>
        <end position="797"/>
    </location>
</feature>
<dbReference type="GO" id="GO:0070006">
    <property type="term" value="F:metalloaminopeptidase activity"/>
    <property type="evidence" value="ECO:0007669"/>
    <property type="project" value="TreeGrafter"/>
</dbReference>
<feature type="signal peptide" evidence="2">
    <location>
        <begin position="1"/>
        <end position="20"/>
    </location>
</feature>
<dbReference type="RefSeq" id="WP_132707271.1">
    <property type="nucleotide sequence ID" value="NZ_JACIGF010000002.1"/>
</dbReference>
<evidence type="ECO:0000256" key="1">
    <source>
        <dbReference type="SAM" id="MobiDB-lite"/>
    </source>
</evidence>
<reference evidence="4 5" key="1">
    <citation type="submission" date="2019-03" db="EMBL/GenBank/DDBJ databases">
        <title>Genomic Encyclopedia of Type Strains, Phase IV (KMG-IV): sequencing the most valuable type-strain genomes for metagenomic binning, comparative biology and taxonomic classification.</title>
        <authorList>
            <person name="Goeker M."/>
        </authorList>
    </citation>
    <scope>NUCLEOTIDE SEQUENCE [LARGE SCALE GENOMIC DNA]</scope>
    <source>
        <strain evidence="4 5">DSM 2132</strain>
    </source>
</reference>
<protein>
    <submittedName>
        <fullName evidence="4">Aminopeptidase N</fullName>
    </submittedName>
</protein>
<dbReference type="Pfam" id="PF01433">
    <property type="entry name" value="Peptidase_M1"/>
    <property type="match status" value="1"/>
</dbReference>
<keyword evidence="4" id="KW-0031">Aminopeptidase</keyword>
<accession>A0A4R2PU61</accession>
<keyword evidence="4" id="KW-0378">Hydrolase</keyword>
<dbReference type="GO" id="GO:0005615">
    <property type="term" value="C:extracellular space"/>
    <property type="evidence" value="ECO:0007669"/>
    <property type="project" value="TreeGrafter"/>
</dbReference>
<dbReference type="PANTHER" id="PTHR11533">
    <property type="entry name" value="PROTEASE M1 ZINC METALLOPROTEASE"/>
    <property type="match status" value="1"/>
</dbReference>
<comment type="caution">
    <text evidence="4">The sequence shown here is derived from an EMBL/GenBank/DDBJ whole genome shotgun (WGS) entry which is preliminary data.</text>
</comment>
<dbReference type="EMBL" id="SLXO01000002">
    <property type="protein sequence ID" value="TCP37665.1"/>
    <property type="molecule type" value="Genomic_DNA"/>
</dbReference>
<sequence length="797" mass="91221">MRLSALFAAALCLSALPASAQIEQTKSGHTDKFRQLDEILPTPNVYRTGSGAPGHEYWQQKVDYEIDVTLDADARRLSGVETVTYHNQSPDTLRYLWVQLDQQRFAKHSDAYATLTAGKDQAEKMAFRSLRARLRQMDHDGGHKIAAVTDADGNPLAYTITDTMMRIDLPEPLAPGATVDFTIDWSYNIPEAKVLGARGGWEFYEDDGNHVYFIAQWFPRLAAYTDDAGWNTKQFLGGGEFTLEFGDYDVEITVPADHVVASTGTLQNPGDVLNRRQRQRLERAREADEPIFIITPEEAKENQKSKARGTRTWHFKADNVRDFAFASSRKFVWDAAGFTFDQDTETPDDDRTVLAMSFYPEEGMPLWDKYSTHSILHTLDTYSRYSFEYPYPVAQSVMGPIGGGMEYPMITSNGPRPEIDEETGERSYSRRTKYGLISVIIHEIGHIYFPMTVNTDERNWTWMDEGINSFLQTLAEQEWEEDYPSRRGAPESIVDYMVSPNQVPIMTQSDSILQFGNNAYGKPAIALNILRETVVGRELFDFAFKEYARRWKFKRPQPADLFRSLEDASGRDLDWFWRGWFYTTDHVDIALTGVTRATLSTQNPDVEKPRQRAKEAAKTPTIMAKRNAEAAIDYRVDRFPELKDFYNENDRFTVTPKDRKSYEGMVEGLEEWQKEMLALGANLYFLDFENIGGLVMPILLDITYADGSTEELRIPAEIWRRNQNEVTKLLIRDKEIAKIQLDPHRETADADTTNNVWPAEPVKTRLELFKYKSRPNLMQEMRDGADDDTSEETGGDE</sequence>
<dbReference type="Proteomes" id="UP000295399">
    <property type="component" value="Unassembled WGS sequence"/>
</dbReference>
<dbReference type="InterPro" id="IPR027268">
    <property type="entry name" value="Peptidase_M4/M1_CTD_sf"/>
</dbReference>
<dbReference type="GO" id="GO:0016020">
    <property type="term" value="C:membrane"/>
    <property type="evidence" value="ECO:0007669"/>
    <property type="project" value="TreeGrafter"/>
</dbReference>
<dbReference type="InterPro" id="IPR014782">
    <property type="entry name" value="Peptidase_M1_dom"/>
</dbReference>
<keyword evidence="2" id="KW-0732">Signal</keyword>
<dbReference type="GO" id="GO:0043171">
    <property type="term" value="P:peptide catabolic process"/>
    <property type="evidence" value="ECO:0007669"/>
    <property type="project" value="TreeGrafter"/>
</dbReference>
<dbReference type="InterPro" id="IPR050344">
    <property type="entry name" value="Peptidase_M1_aminopeptidases"/>
</dbReference>
<keyword evidence="4" id="KW-0645">Protease</keyword>
<dbReference type="InParanoid" id="A0A4R2PU61"/>
<evidence type="ECO:0000313" key="4">
    <source>
        <dbReference type="EMBL" id="TCP37665.1"/>
    </source>
</evidence>
<dbReference type="GO" id="GO:0042277">
    <property type="term" value="F:peptide binding"/>
    <property type="evidence" value="ECO:0007669"/>
    <property type="project" value="TreeGrafter"/>
</dbReference>
<dbReference type="GO" id="GO:0005737">
    <property type="term" value="C:cytoplasm"/>
    <property type="evidence" value="ECO:0007669"/>
    <property type="project" value="TreeGrafter"/>
</dbReference>
<dbReference type="SUPFAM" id="SSF55486">
    <property type="entry name" value="Metalloproteases ('zincins'), catalytic domain"/>
    <property type="match status" value="1"/>
</dbReference>
<feature type="chain" id="PRO_5020536249" evidence="2">
    <location>
        <begin position="21"/>
        <end position="797"/>
    </location>
</feature>
<dbReference type="GO" id="GO:0008270">
    <property type="term" value="F:zinc ion binding"/>
    <property type="evidence" value="ECO:0007669"/>
    <property type="project" value="InterPro"/>
</dbReference>
<name>A0A4R2PU61_RHOSA</name>
<dbReference type="CDD" id="cd09604">
    <property type="entry name" value="M1_APN_like"/>
    <property type="match status" value="1"/>
</dbReference>
<evidence type="ECO:0000259" key="3">
    <source>
        <dbReference type="Pfam" id="PF01433"/>
    </source>
</evidence>
<evidence type="ECO:0000313" key="5">
    <source>
        <dbReference type="Proteomes" id="UP000295399"/>
    </source>
</evidence>
<evidence type="ECO:0000256" key="2">
    <source>
        <dbReference type="SAM" id="SignalP"/>
    </source>
</evidence>
<dbReference type="AlphaFoldDB" id="A0A4R2PU61"/>
<dbReference type="PANTHER" id="PTHR11533:SF174">
    <property type="entry name" value="PUROMYCIN-SENSITIVE AMINOPEPTIDASE-RELATED"/>
    <property type="match status" value="1"/>
</dbReference>
<feature type="domain" description="Peptidase M1 membrane alanine aminopeptidase" evidence="3">
    <location>
        <begin position="383"/>
        <end position="580"/>
    </location>
</feature>
<dbReference type="OrthoDB" id="9814383at2"/>
<organism evidence="4 5">
    <name type="scientific">Rhodothalassium salexigens DSM 2132</name>
    <dbReference type="NCBI Taxonomy" id="1188247"/>
    <lineage>
        <taxon>Bacteria</taxon>
        <taxon>Pseudomonadati</taxon>
        <taxon>Pseudomonadota</taxon>
        <taxon>Alphaproteobacteria</taxon>
        <taxon>Rhodothalassiales</taxon>
        <taxon>Rhodothalassiaceae</taxon>
        <taxon>Rhodothalassium</taxon>
    </lineage>
</organism>